<feature type="compositionally biased region" description="Basic and acidic residues" evidence="1">
    <location>
        <begin position="36"/>
        <end position="76"/>
    </location>
</feature>
<feature type="compositionally biased region" description="Basic and acidic residues" evidence="1">
    <location>
        <begin position="95"/>
        <end position="121"/>
    </location>
</feature>
<name>A0ABD1FDX3_HYPHA</name>
<reference evidence="3 4" key="1">
    <citation type="submission" date="2024-05" db="EMBL/GenBank/DDBJ databases">
        <title>Genetic variation in Jamaican populations of the coffee berry borer (Hypothenemus hampei).</title>
        <authorList>
            <person name="Errbii M."/>
            <person name="Myrie A."/>
        </authorList>
    </citation>
    <scope>NUCLEOTIDE SEQUENCE [LARGE SCALE GENOMIC DNA]</scope>
    <source>
        <strain evidence="3">JA-Hopewell-2020-01-JO</strain>
        <tissue evidence="3">Whole body</tissue>
    </source>
</reference>
<evidence type="ECO:0000259" key="2">
    <source>
        <dbReference type="SMART" id="SM00355"/>
    </source>
</evidence>
<accession>A0ABD1FDX3</accession>
<feature type="compositionally biased region" description="Basic and acidic residues" evidence="1">
    <location>
        <begin position="164"/>
        <end position="180"/>
    </location>
</feature>
<feature type="compositionally biased region" description="Basic and acidic residues" evidence="1">
    <location>
        <begin position="593"/>
        <end position="635"/>
    </location>
</feature>
<dbReference type="InterPro" id="IPR013087">
    <property type="entry name" value="Znf_C2H2_type"/>
</dbReference>
<feature type="region of interest" description="Disordered" evidence="1">
    <location>
        <begin position="213"/>
        <end position="272"/>
    </location>
</feature>
<organism evidence="3 4">
    <name type="scientific">Hypothenemus hampei</name>
    <name type="common">Coffee berry borer</name>
    <dbReference type="NCBI Taxonomy" id="57062"/>
    <lineage>
        <taxon>Eukaryota</taxon>
        <taxon>Metazoa</taxon>
        <taxon>Ecdysozoa</taxon>
        <taxon>Arthropoda</taxon>
        <taxon>Hexapoda</taxon>
        <taxon>Insecta</taxon>
        <taxon>Pterygota</taxon>
        <taxon>Neoptera</taxon>
        <taxon>Endopterygota</taxon>
        <taxon>Coleoptera</taxon>
        <taxon>Polyphaga</taxon>
        <taxon>Cucujiformia</taxon>
        <taxon>Curculionidae</taxon>
        <taxon>Scolytinae</taxon>
        <taxon>Hypothenemus</taxon>
    </lineage>
</organism>
<evidence type="ECO:0000256" key="1">
    <source>
        <dbReference type="SAM" id="MobiDB-lite"/>
    </source>
</evidence>
<dbReference type="SMART" id="SM00355">
    <property type="entry name" value="ZnF_C2H2"/>
    <property type="match status" value="2"/>
</dbReference>
<dbReference type="PANTHER" id="PTHR15491:SF18">
    <property type="entry name" value="CIZ1 ZINC FINGER PROTEIN, ISOFORM A"/>
    <property type="match status" value="1"/>
</dbReference>
<dbReference type="InterPro" id="IPR026811">
    <property type="entry name" value="CIZ1"/>
</dbReference>
<evidence type="ECO:0000313" key="3">
    <source>
        <dbReference type="EMBL" id="KAL1517486.1"/>
    </source>
</evidence>
<feature type="compositionally biased region" description="Acidic residues" evidence="1">
    <location>
        <begin position="577"/>
        <end position="592"/>
    </location>
</feature>
<comment type="caution">
    <text evidence="3">The sequence shown here is derived from an EMBL/GenBank/DDBJ whole genome shotgun (WGS) entry which is preliminary data.</text>
</comment>
<proteinExistence type="predicted"/>
<feature type="compositionally biased region" description="Basic and acidic residues" evidence="1">
    <location>
        <begin position="516"/>
        <end position="528"/>
    </location>
</feature>
<dbReference type="AlphaFoldDB" id="A0ABD1FDX3"/>
<dbReference type="EMBL" id="JBDJPC010000001">
    <property type="protein sequence ID" value="KAL1517486.1"/>
    <property type="molecule type" value="Genomic_DNA"/>
</dbReference>
<feature type="domain" description="C2H2-type" evidence="2">
    <location>
        <begin position="375"/>
        <end position="399"/>
    </location>
</feature>
<sequence length="635" mass="73462">MVRGGRGYNPRGGSYRGSNRGAAWGQGGRGGGFGRNSRDDYSFENSYEKPKFHERFSGHNREDYYRADTYMRERHSPERKRPRVEHSHIAQGPSRHSDYNGRYESYPPERRSYSNERERHSVHSASSYGSSRPREEFRKPPPPSPSPRGGGGRGRGRLMSRGGLHRERGGGPRKDHRLSDRSYTIKKRGGIRMEVGDYARRPKPIRIRRRRRVNLSSEEEFSGDDETEVKEEKQEVAKEESAVDDNPVKEEKPEPVEEKPKERKEKQPLARAKKPAINYTCPQCNLKVPTCRAYEIHLQSNTHMFSMRKVAQKQSQILVQMRQAQRNTQNELEMSGEGITEHTVFCPLCKLNYKQERAVHQATPAHKNMKKFLLPNCKLCKLSFKSPMAYEHHLCSVDHLRCKQKQVADGIEIEDNLDDFTTIDSVGEVVEEDAEDDAEERKKKKKKKVSVGVEQIKKIEAYYCDLCRMFLPRGTENEFQEIVAGHCRKRFHTQRYIRYKESQELKKKAEKLQRKKASEKVEVKKEEQTETNEPLTVTTVKQEQGVAENKEGGKELPSKPIGDDDKLWDSVDKDLGELLEETDVRDEDEDEERLNGERFDRFKSADKESSETETIKEETVEPEKLAADAQLTEKN</sequence>
<feature type="compositionally biased region" description="Gly residues" evidence="1">
    <location>
        <begin position="24"/>
        <end position="34"/>
    </location>
</feature>
<feature type="domain" description="C2H2-type" evidence="2">
    <location>
        <begin position="279"/>
        <end position="303"/>
    </location>
</feature>
<feature type="compositionally biased region" description="Basic and acidic residues" evidence="1">
    <location>
        <begin position="230"/>
        <end position="268"/>
    </location>
</feature>
<feature type="compositionally biased region" description="Basic and acidic residues" evidence="1">
    <location>
        <begin position="548"/>
        <end position="576"/>
    </location>
</feature>
<evidence type="ECO:0000313" key="4">
    <source>
        <dbReference type="Proteomes" id="UP001566132"/>
    </source>
</evidence>
<feature type="region of interest" description="Disordered" evidence="1">
    <location>
        <begin position="1"/>
        <end position="188"/>
    </location>
</feature>
<dbReference type="PANTHER" id="PTHR15491">
    <property type="match status" value="1"/>
</dbReference>
<feature type="region of interest" description="Disordered" evidence="1">
    <location>
        <begin position="516"/>
        <end position="635"/>
    </location>
</feature>
<keyword evidence="4" id="KW-1185">Reference proteome</keyword>
<dbReference type="Proteomes" id="UP001566132">
    <property type="component" value="Unassembled WGS sequence"/>
</dbReference>
<protein>
    <recommendedName>
        <fullName evidence="2">C2H2-type domain-containing protein</fullName>
    </recommendedName>
</protein>
<gene>
    <name evidence="3" type="ORF">ABEB36_001247</name>
</gene>
<feature type="compositionally biased region" description="Acidic residues" evidence="1">
    <location>
        <begin position="217"/>
        <end position="229"/>
    </location>
</feature>